<feature type="binding site" evidence="12">
    <location>
        <position position="101"/>
    </location>
    <ligand>
        <name>ATP</name>
        <dbReference type="ChEBI" id="CHEBI:30616"/>
    </ligand>
</feature>
<reference evidence="16 17" key="1">
    <citation type="journal article" date="2016" name="Proc. Natl. Acad. Sci. U.S.A.">
        <title>Lipid metabolic changes in an early divergent fungus govern the establishment of a mutualistic symbiosis with endobacteria.</title>
        <authorList>
            <person name="Lastovetsky O.A."/>
            <person name="Gaspar M.L."/>
            <person name="Mondo S.J."/>
            <person name="LaButti K.M."/>
            <person name="Sandor L."/>
            <person name="Grigoriev I.V."/>
            <person name="Henry S.A."/>
            <person name="Pawlowska T.E."/>
        </authorList>
    </citation>
    <scope>NUCLEOTIDE SEQUENCE [LARGE SCALE GENOMIC DNA]</scope>
    <source>
        <strain evidence="16 17">ATCC 52813</strain>
    </source>
</reference>
<dbReference type="InterPro" id="IPR028375">
    <property type="entry name" value="KA1/Ssp2_C"/>
</dbReference>
<accession>A0A2G4T525</accession>
<dbReference type="CDD" id="cd12121">
    <property type="entry name" value="MARK_C_like"/>
    <property type="match status" value="1"/>
</dbReference>
<keyword evidence="9 12" id="KW-0067">ATP-binding</keyword>
<evidence type="ECO:0000256" key="4">
    <source>
        <dbReference type="ARBA" id="ARBA00022490"/>
    </source>
</evidence>
<feature type="domain" description="KA1" evidence="15">
    <location>
        <begin position="732"/>
        <end position="782"/>
    </location>
</feature>
<gene>
    <name evidence="16" type="ORF">RHIMIDRAFT_197977</name>
</gene>
<evidence type="ECO:0000259" key="14">
    <source>
        <dbReference type="PROSITE" id="PS50011"/>
    </source>
</evidence>
<dbReference type="Gene3D" id="1.10.510.10">
    <property type="entry name" value="Transferase(Phosphotransferase) domain 1"/>
    <property type="match status" value="1"/>
</dbReference>
<dbReference type="PROSITE" id="PS00108">
    <property type="entry name" value="PROTEIN_KINASE_ST"/>
    <property type="match status" value="1"/>
</dbReference>
<evidence type="ECO:0000256" key="7">
    <source>
        <dbReference type="ARBA" id="ARBA00022741"/>
    </source>
</evidence>
<evidence type="ECO:0000259" key="15">
    <source>
        <dbReference type="PROSITE" id="PS50032"/>
    </source>
</evidence>
<dbReference type="InterPro" id="IPR001772">
    <property type="entry name" value="KA1_dom"/>
</dbReference>
<dbReference type="EC" id="2.7.11.1" evidence="3"/>
<dbReference type="SUPFAM" id="SSF103243">
    <property type="entry name" value="KA1-like"/>
    <property type="match status" value="1"/>
</dbReference>
<dbReference type="Proteomes" id="UP000242254">
    <property type="component" value="Unassembled WGS sequence"/>
</dbReference>
<dbReference type="InterPro" id="IPR011009">
    <property type="entry name" value="Kinase-like_dom_sf"/>
</dbReference>
<evidence type="ECO:0000256" key="9">
    <source>
        <dbReference type="ARBA" id="ARBA00022840"/>
    </source>
</evidence>
<dbReference type="GO" id="GO:0000226">
    <property type="term" value="P:microtubule cytoskeleton organization"/>
    <property type="evidence" value="ECO:0007669"/>
    <property type="project" value="TreeGrafter"/>
</dbReference>
<evidence type="ECO:0000256" key="6">
    <source>
        <dbReference type="ARBA" id="ARBA00022679"/>
    </source>
</evidence>
<evidence type="ECO:0000256" key="1">
    <source>
        <dbReference type="ARBA" id="ARBA00004496"/>
    </source>
</evidence>
<evidence type="ECO:0000313" key="17">
    <source>
        <dbReference type="Proteomes" id="UP000242254"/>
    </source>
</evidence>
<sequence length="782" mass="88438">MKDKLVNGPDGNKILIDSPTPSELPPPYPDSDHPLTTTNIRNQSRELREPSSSSSNGGINRQPKPRRVIGNYTLSSTIGAGSMGKVRLAIHNTTKEKLAVKIIPKVILQRDKMKDENREARAIREANILLLLHHPYIVSLKEMVDMDDFYYLFMEYVAGGQLLDYIISHGRLKEKQARRFARQILSALDYCHRNSIVHRDLKIENILVSQEGNIKIIDFGLSNLFSTKSNLSTFCGSLYFAAPELLNAKAYTGPEVDVWSFGVVLYVLLCGKVPFDDGNTAALHKKIKRGVFEFPYHLSTECRAILSRMLVVNPAHRATVSELMVHPWMNKGYDCPVKNHLPDRLPLSLPINMDVVRQMTGFEFGTEEQIKEKLEAIVTSEEYQIASQTAFERSMEVQRNHRQSQLYSYWHPVKSFSLPNEDPQSIPAAYDPLISIYYLVKERMERERLEAERQAEEQSPTSPERIHKPLTEYIQHHNHYSSEKKSPHLDFDLDTDEDNKQHNIINAGLTRLFSKSSRSNNNNNRQHSDEGSSTVHPTASISANNRPHTHHNHNGNNNEQSTNENVFRRLSVALSRNESRPRKASATTAVAAAPVPITSPSASAPPAQVPDSTLTTPLTPIHIPSNSNNHPTPYLSQSYAPYPNMLSPKPAKPRIAGAKTPIPPDEDIKPVFLKGLFSVSTTSTKHPSVIRADLIRVLERISVRWRESKGRFECVHMPSIDLKKVAEEDQAVPVPDLVVRFEIYIVKVPWLLGMHGLQFRRVGGDLWQYKTMCSRILAELKL</sequence>
<dbReference type="GO" id="GO:0005524">
    <property type="term" value="F:ATP binding"/>
    <property type="evidence" value="ECO:0007669"/>
    <property type="project" value="UniProtKB-UniRule"/>
</dbReference>
<keyword evidence="6" id="KW-0808">Transferase</keyword>
<keyword evidence="5" id="KW-0723">Serine/threonine-protein kinase</keyword>
<comment type="catalytic activity">
    <reaction evidence="10">
        <text>L-threonyl-[protein] + ATP = O-phospho-L-threonyl-[protein] + ADP + H(+)</text>
        <dbReference type="Rhea" id="RHEA:46608"/>
        <dbReference type="Rhea" id="RHEA-COMP:11060"/>
        <dbReference type="Rhea" id="RHEA-COMP:11605"/>
        <dbReference type="ChEBI" id="CHEBI:15378"/>
        <dbReference type="ChEBI" id="CHEBI:30013"/>
        <dbReference type="ChEBI" id="CHEBI:30616"/>
        <dbReference type="ChEBI" id="CHEBI:61977"/>
        <dbReference type="ChEBI" id="CHEBI:456216"/>
        <dbReference type="EC" id="2.7.11.1"/>
    </reaction>
</comment>
<dbReference type="PANTHER" id="PTHR24346">
    <property type="entry name" value="MAP/MICROTUBULE AFFINITY-REGULATING KINASE"/>
    <property type="match status" value="1"/>
</dbReference>
<proteinExistence type="inferred from homology"/>
<keyword evidence="8 16" id="KW-0418">Kinase</keyword>
<comment type="catalytic activity">
    <reaction evidence="11">
        <text>L-seryl-[protein] + ATP = O-phospho-L-seryl-[protein] + ADP + H(+)</text>
        <dbReference type="Rhea" id="RHEA:17989"/>
        <dbReference type="Rhea" id="RHEA-COMP:9863"/>
        <dbReference type="Rhea" id="RHEA-COMP:11604"/>
        <dbReference type="ChEBI" id="CHEBI:15378"/>
        <dbReference type="ChEBI" id="CHEBI:29999"/>
        <dbReference type="ChEBI" id="CHEBI:30616"/>
        <dbReference type="ChEBI" id="CHEBI:83421"/>
        <dbReference type="ChEBI" id="CHEBI:456216"/>
        <dbReference type="EC" id="2.7.11.1"/>
    </reaction>
</comment>
<dbReference type="GO" id="GO:0035556">
    <property type="term" value="P:intracellular signal transduction"/>
    <property type="evidence" value="ECO:0007669"/>
    <property type="project" value="TreeGrafter"/>
</dbReference>
<dbReference type="SMART" id="SM00220">
    <property type="entry name" value="S_TKc"/>
    <property type="match status" value="1"/>
</dbReference>
<dbReference type="InterPro" id="IPR008271">
    <property type="entry name" value="Ser/Thr_kinase_AS"/>
</dbReference>
<evidence type="ECO:0000256" key="10">
    <source>
        <dbReference type="ARBA" id="ARBA00047899"/>
    </source>
</evidence>
<feature type="region of interest" description="Disordered" evidence="13">
    <location>
        <begin position="1"/>
        <end position="66"/>
    </location>
</feature>
<feature type="compositionally biased region" description="Low complexity" evidence="13">
    <location>
        <begin position="516"/>
        <end position="525"/>
    </location>
</feature>
<dbReference type="GO" id="GO:0005737">
    <property type="term" value="C:cytoplasm"/>
    <property type="evidence" value="ECO:0007669"/>
    <property type="project" value="UniProtKB-SubCell"/>
</dbReference>
<dbReference type="AlphaFoldDB" id="A0A2G4T525"/>
<dbReference type="GeneID" id="35437232"/>
<keyword evidence="4" id="KW-0963">Cytoplasm</keyword>
<evidence type="ECO:0000313" key="16">
    <source>
        <dbReference type="EMBL" id="PHZ16111.1"/>
    </source>
</evidence>
<comment type="similarity">
    <text evidence="2">Belongs to the protein kinase superfamily. CAMK Ser/Thr protein kinase family. NIM1 subfamily.</text>
</comment>
<feature type="domain" description="Protein kinase" evidence="14">
    <location>
        <begin position="72"/>
        <end position="329"/>
    </location>
</feature>
<evidence type="ECO:0000256" key="13">
    <source>
        <dbReference type="SAM" id="MobiDB-lite"/>
    </source>
</evidence>
<dbReference type="GO" id="GO:0004674">
    <property type="term" value="F:protein serine/threonine kinase activity"/>
    <property type="evidence" value="ECO:0007669"/>
    <property type="project" value="UniProtKB-KW"/>
</dbReference>
<organism evidence="16 17">
    <name type="scientific">Rhizopus microsporus ATCC 52813</name>
    <dbReference type="NCBI Taxonomy" id="1340429"/>
    <lineage>
        <taxon>Eukaryota</taxon>
        <taxon>Fungi</taxon>
        <taxon>Fungi incertae sedis</taxon>
        <taxon>Mucoromycota</taxon>
        <taxon>Mucoromycotina</taxon>
        <taxon>Mucoromycetes</taxon>
        <taxon>Mucorales</taxon>
        <taxon>Mucorineae</taxon>
        <taxon>Rhizopodaceae</taxon>
        <taxon>Rhizopus</taxon>
    </lineage>
</organism>
<keyword evidence="17" id="KW-1185">Reference proteome</keyword>
<protein>
    <recommendedName>
        <fullName evidence="3">non-specific serine/threonine protein kinase</fullName>
        <ecNumber evidence="3">2.7.11.1</ecNumber>
    </recommendedName>
</protein>
<evidence type="ECO:0000256" key="5">
    <source>
        <dbReference type="ARBA" id="ARBA00022527"/>
    </source>
</evidence>
<dbReference type="InterPro" id="IPR000719">
    <property type="entry name" value="Prot_kinase_dom"/>
</dbReference>
<dbReference type="Gene3D" id="3.30.310.80">
    <property type="entry name" value="Kinase associated domain 1, KA1"/>
    <property type="match status" value="1"/>
</dbReference>
<dbReference type="PROSITE" id="PS00107">
    <property type="entry name" value="PROTEIN_KINASE_ATP"/>
    <property type="match status" value="1"/>
</dbReference>
<feature type="region of interest" description="Disordered" evidence="13">
    <location>
        <begin position="508"/>
        <end position="564"/>
    </location>
</feature>
<evidence type="ECO:0000256" key="2">
    <source>
        <dbReference type="ARBA" id="ARBA00010791"/>
    </source>
</evidence>
<dbReference type="EMBL" id="KZ303843">
    <property type="protein sequence ID" value="PHZ16111.1"/>
    <property type="molecule type" value="Genomic_DNA"/>
</dbReference>
<name>A0A2G4T525_RHIZD</name>
<dbReference type="RefSeq" id="XP_023469819.1">
    <property type="nucleotide sequence ID" value="XM_023606242.1"/>
</dbReference>
<comment type="subcellular location">
    <subcellularLocation>
        <location evidence="1">Cytoplasm</location>
    </subcellularLocation>
</comment>
<dbReference type="Pfam" id="PF00069">
    <property type="entry name" value="Pkinase"/>
    <property type="match status" value="1"/>
</dbReference>
<evidence type="ECO:0000256" key="8">
    <source>
        <dbReference type="ARBA" id="ARBA00022777"/>
    </source>
</evidence>
<evidence type="ECO:0000256" key="11">
    <source>
        <dbReference type="ARBA" id="ARBA00048679"/>
    </source>
</evidence>
<dbReference type="PROSITE" id="PS50032">
    <property type="entry name" value="KA1"/>
    <property type="match status" value="1"/>
</dbReference>
<evidence type="ECO:0000256" key="3">
    <source>
        <dbReference type="ARBA" id="ARBA00012513"/>
    </source>
</evidence>
<dbReference type="InterPro" id="IPR017441">
    <property type="entry name" value="Protein_kinase_ATP_BS"/>
</dbReference>
<keyword evidence="7 12" id="KW-0547">Nucleotide-binding</keyword>
<dbReference type="GO" id="GO:0106310">
    <property type="term" value="F:protein serine kinase activity"/>
    <property type="evidence" value="ECO:0007669"/>
    <property type="project" value="RHEA"/>
</dbReference>
<evidence type="ECO:0000256" key="12">
    <source>
        <dbReference type="PROSITE-ProRule" id="PRU10141"/>
    </source>
</evidence>
<dbReference type="FunFam" id="1.10.510.10:FF:001222">
    <property type="entry name" value="Serine/threonine-protein kinase ppk25"/>
    <property type="match status" value="1"/>
</dbReference>
<dbReference type="PANTHER" id="PTHR24346:SF82">
    <property type="entry name" value="KP78A-RELATED"/>
    <property type="match status" value="1"/>
</dbReference>
<dbReference type="PROSITE" id="PS50011">
    <property type="entry name" value="PROTEIN_KINASE_DOM"/>
    <property type="match status" value="1"/>
</dbReference>
<dbReference type="Pfam" id="PF02149">
    <property type="entry name" value="KA1"/>
    <property type="match status" value="1"/>
</dbReference>
<dbReference type="SUPFAM" id="SSF56112">
    <property type="entry name" value="Protein kinase-like (PK-like)"/>
    <property type="match status" value="1"/>
</dbReference>
<dbReference type="STRING" id="1340429.A0A2G4T525"/>
<feature type="compositionally biased region" description="Polar residues" evidence="13">
    <location>
        <begin position="531"/>
        <end position="543"/>
    </location>
</feature>
<feature type="compositionally biased region" description="Low complexity" evidence="13">
    <location>
        <begin position="554"/>
        <end position="564"/>
    </location>
</feature>